<dbReference type="EMBL" id="SOYY01000025">
    <property type="protein sequence ID" value="KAA0701706.1"/>
    <property type="molecule type" value="Genomic_DNA"/>
</dbReference>
<feature type="compositionally biased region" description="Basic and acidic residues" evidence="6">
    <location>
        <begin position="36"/>
        <end position="46"/>
    </location>
</feature>
<evidence type="ECO:0000256" key="6">
    <source>
        <dbReference type="SAM" id="MobiDB-lite"/>
    </source>
</evidence>
<evidence type="ECO:0000256" key="3">
    <source>
        <dbReference type="ARBA" id="ARBA00062608"/>
    </source>
</evidence>
<evidence type="ECO:0000256" key="5">
    <source>
        <dbReference type="ARBA" id="ARBA00076566"/>
    </source>
</evidence>
<feature type="region of interest" description="Disordered" evidence="6">
    <location>
        <begin position="1"/>
        <end position="52"/>
    </location>
</feature>
<sequence length="308" mass="35100">MFGLQLCPQTHRAEPQRAEGTPRPGSLQRHHLPRQSHSDSHSREETQAFLTSSQGMRRCPAHTCTVAFRRYLSSAPSSVFNRFLLKLNHHFYDLKNIVGWSSWLRTRLVRRKNKLFNYTQQRYGDNIAAAYYILSLKGSFRFAGQSEWFRPDSRGRFSYEFLNTSDAQIEQMDLGGTLINHDGLDNLVRQNKLQTLSLRGCPEVDDWFLGRLHVFCESLVELDLSHCSCVTVGGLAALKNLRKLEHLDISGLPLLQNPGLVRILVEEMLPHCRVNGADYERGLIHTDSLEPPEDHIETPAHTNTGPAI</sequence>
<evidence type="ECO:0000313" key="8">
    <source>
        <dbReference type="Proteomes" id="UP000324632"/>
    </source>
</evidence>
<gene>
    <name evidence="7" type="ORF">E1301_Tti018555</name>
</gene>
<accession>A0A5A9MXB8</accession>
<dbReference type="Proteomes" id="UP000324632">
    <property type="component" value="Chromosome 25"/>
</dbReference>
<comment type="subunit">
    <text evidence="3">Interacts with incompletely assembled mitochondrial NADH:ubiquinone oxidoreductase complex (complex I).</text>
</comment>
<dbReference type="Gene3D" id="3.80.10.10">
    <property type="entry name" value="Ribonuclease Inhibitor"/>
    <property type="match status" value="1"/>
</dbReference>
<name>A0A5A9MXB8_9TELE</name>
<keyword evidence="8" id="KW-1185">Reference proteome</keyword>
<feature type="region of interest" description="Disordered" evidence="6">
    <location>
        <begin position="287"/>
        <end position="308"/>
    </location>
</feature>
<evidence type="ECO:0000313" key="7">
    <source>
        <dbReference type="EMBL" id="KAA0701706.1"/>
    </source>
</evidence>
<dbReference type="InterPro" id="IPR032675">
    <property type="entry name" value="LRR_dom_sf"/>
</dbReference>
<reference evidence="7 8" key="1">
    <citation type="journal article" date="2019" name="Mol. Ecol. Resour.">
        <title>Chromosome-level genome assembly of Triplophysa tibetana, a fish adapted to the harsh high-altitude environment of the Tibetan Plateau.</title>
        <authorList>
            <person name="Yang X."/>
            <person name="Liu H."/>
            <person name="Ma Z."/>
            <person name="Zou Y."/>
            <person name="Zou M."/>
            <person name="Mao Y."/>
            <person name="Li X."/>
            <person name="Wang H."/>
            <person name="Chen T."/>
            <person name="Wang W."/>
            <person name="Yang R."/>
        </authorList>
    </citation>
    <scope>NUCLEOTIDE SEQUENCE [LARGE SCALE GENOMIC DNA]</scope>
    <source>
        <strain evidence="7">TTIB1903HZAU</strain>
        <tissue evidence="7">Muscle</tissue>
    </source>
</reference>
<evidence type="ECO:0000256" key="1">
    <source>
        <dbReference type="ARBA" id="ARBA00006901"/>
    </source>
</evidence>
<proteinExistence type="inferred from homology"/>
<dbReference type="FunFam" id="3.80.10.10:FF:000168">
    <property type="entry name" value="Distal membrane arm assembly complex 2"/>
    <property type="match status" value="1"/>
</dbReference>
<comment type="caution">
    <text evidence="7">The sequence shown here is derived from an EMBL/GenBank/DDBJ whole genome shotgun (WGS) entry which is preliminary data.</text>
</comment>
<comment type="function">
    <text evidence="2">Required for the assembly of the mitochondrial NADH:ubiquinone oxidoreductase complex (complex I). Involved in the assembly of the distal region of complex I.</text>
</comment>
<evidence type="ECO:0000256" key="4">
    <source>
        <dbReference type="ARBA" id="ARBA00072316"/>
    </source>
</evidence>
<comment type="similarity">
    <text evidence="1">Belongs to the ATP synthase subunit s family.</text>
</comment>
<dbReference type="AlphaFoldDB" id="A0A5A9MXB8"/>
<protein>
    <recommendedName>
        <fullName evidence="4">Distal membrane-arm assembly complex protein 2</fullName>
    </recommendedName>
    <alternativeName>
        <fullName evidence="5">ATP synthase subunit s-like protein</fullName>
    </alternativeName>
</protein>
<dbReference type="SUPFAM" id="SSF52047">
    <property type="entry name" value="RNI-like"/>
    <property type="match status" value="1"/>
</dbReference>
<feature type="compositionally biased region" description="Basic and acidic residues" evidence="6">
    <location>
        <begin position="287"/>
        <end position="298"/>
    </location>
</feature>
<evidence type="ECO:0000256" key="2">
    <source>
        <dbReference type="ARBA" id="ARBA00057777"/>
    </source>
</evidence>
<organism evidence="7 8">
    <name type="scientific">Triplophysa tibetana</name>
    <dbReference type="NCBI Taxonomy" id="1572043"/>
    <lineage>
        <taxon>Eukaryota</taxon>
        <taxon>Metazoa</taxon>
        <taxon>Chordata</taxon>
        <taxon>Craniata</taxon>
        <taxon>Vertebrata</taxon>
        <taxon>Euteleostomi</taxon>
        <taxon>Actinopterygii</taxon>
        <taxon>Neopterygii</taxon>
        <taxon>Teleostei</taxon>
        <taxon>Ostariophysi</taxon>
        <taxon>Cypriniformes</taxon>
        <taxon>Nemacheilidae</taxon>
        <taxon>Triplophysa</taxon>
    </lineage>
</organism>